<sequence length="572" mass="60264">MRAPLFLPALLATLLAGAASAQTEARTMAGLPLDVVGRHGASAPFAEHEAETAFTDGEIIGPDRTFGTLAAEASGRRAVRLDAPGESVAFILDAPADALTVRYSVPDAAPCRSGDTTLAVLIDGQPAGRLPLTPCYGWFYGDYPFTNDPAAGGAHHFYDHARLRLERPAPVGARVELVFETGPAPWVVIDLADFELVPPANTPPPGDLSVLDFGADPTGVASSRVAIQRALDQGRRSRRPVWLPEGRFRVEGHLTIDKVTLAGAGPWRSILFGDGVGLYGRKAAAGGSHDVVLKDLAIVGEVMDRDDHAQLNGVGGALNRSRLSNLFIQHTKVGVWLDGPMSDLTVTGLRILDQTADGLNLHGGVTNAVVEQSFVRNTGDDGLAAWSHRTPNRNIVYRDNTIVAPVLANGVAIYGGRDITVSNTLVADTLTRGGGLHLGARFDATAFAGNIFLSDNLVARAGSIDPVWNHGVGALWLYALDPPITGARIRIEETTILDSTDAAFMVLGKPIRGLTIDGGQITGGASVLQIRAPGEASVSNIAAEEIRSSVDRHQPAFDLHDGGGNVGWQPEP</sequence>
<dbReference type="Pfam" id="PF22815">
    <property type="entry name" value="CatAgl_D1"/>
    <property type="match status" value="1"/>
</dbReference>
<dbReference type="RefSeq" id="WP_168046145.1">
    <property type="nucleotide sequence ID" value="NZ_JAATJM010000001.1"/>
</dbReference>
<dbReference type="SMART" id="SM00710">
    <property type="entry name" value="PbH1"/>
    <property type="match status" value="5"/>
</dbReference>
<dbReference type="InterPro" id="IPR011050">
    <property type="entry name" value="Pectin_lyase_fold/virulence"/>
</dbReference>
<dbReference type="EMBL" id="JAATJM010000001">
    <property type="protein sequence ID" value="NJC41224.1"/>
    <property type="molecule type" value="Genomic_DNA"/>
</dbReference>
<evidence type="ECO:0000259" key="2">
    <source>
        <dbReference type="Pfam" id="PF22815"/>
    </source>
</evidence>
<evidence type="ECO:0008006" key="6">
    <source>
        <dbReference type="Google" id="ProtNLM"/>
    </source>
</evidence>
<comment type="caution">
    <text evidence="4">The sequence shown here is derived from an EMBL/GenBank/DDBJ whole genome shotgun (WGS) entry which is preliminary data.</text>
</comment>
<dbReference type="CDD" id="cd14490">
    <property type="entry name" value="CBM6-CBM35-CBM36_like_1"/>
    <property type="match status" value="1"/>
</dbReference>
<feature type="domain" description="Alpha-1,3-glucanase catalytic" evidence="3">
    <location>
        <begin position="223"/>
        <end position="434"/>
    </location>
</feature>
<feature type="chain" id="PRO_5030995008" description="Mycodextranase" evidence="1">
    <location>
        <begin position="22"/>
        <end position="572"/>
    </location>
</feature>
<dbReference type="SUPFAM" id="SSF51126">
    <property type="entry name" value="Pectin lyase-like"/>
    <property type="match status" value="1"/>
</dbReference>
<dbReference type="Pfam" id="PF22816">
    <property type="entry name" value="CatAgl_D2"/>
    <property type="match status" value="1"/>
</dbReference>
<proteinExistence type="predicted"/>
<keyword evidence="1" id="KW-0732">Signal</keyword>
<accession>A0A7X6BNR7</accession>
<gene>
    <name evidence="4" type="ORF">GGQ87_001482</name>
</gene>
<dbReference type="InterPro" id="IPR012334">
    <property type="entry name" value="Pectin_lyas_fold"/>
</dbReference>
<feature type="signal peptide" evidence="1">
    <location>
        <begin position="1"/>
        <end position="21"/>
    </location>
</feature>
<name>A0A7X6BNR7_9CAUL</name>
<dbReference type="Gene3D" id="2.160.20.10">
    <property type="entry name" value="Single-stranded right-handed beta-helix, Pectin lyase-like"/>
    <property type="match status" value="1"/>
</dbReference>
<evidence type="ECO:0000313" key="4">
    <source>
        <dbReference type="EMBL" id="NJC41224.1"/>
    </source>
</evidence>
<reference evidence="4 5" key="1">
    <citation type="submission" date="2020-03" db="EMBL/GenBank/DDBJ databases">
        <title>Genomic Encyclopedia of Type Strains, Phase IV (KMG-IV): sequencing the most valuable type-strain genomes for metagenomic binning, comparative biology and taxonomic classification.</title>
        <authorList>
            <person name="Goeker M."/>
        </authorList>
    </citation>
    <scope>NUCLEOTIDE SEQUENCE [LARGE SCALE GENOMIC DNA]</scope>
    <source>
        <strain evidence="4 5">DSM 4736</strain>
    </source>
</reference>
<organism evidence="4 5">
    <name type="scientific">Brevundimonas alba</name>
    <dbReference type="NCBI Taxonomy" id="74314"/>
    <lineage>
        <taxon>Bacteria</taxon>
        <taxon>Pseudomonadati</taxon>
        <taxon>Pseudomonadota</taxon>
        <taxon>Alphaproteobacteria</taxon>
        <taxon>Caulobacterales</taxon>
        <taxon>Caulobacteraceae</taxon>
        <taxon>Brevundimonas</taxon>
    </lineage>
</organism>
<evidence type="ECO:0000259" key="3">
    <source>
        <dbReference type="Pfam" id="PF22816"/>
    </source>
</evidence>
<feature type="domain" description="CBM6/CBM35/CBM36-like 1" evidence="2">
    <location>
        <begin position="44"/>
        <end position="197"/>
    </location>
</feature>
<dbReference type="InterPro" id="IPR006626">
    <property type="entry name" value="PbH1"/>
</dbReference>
<dbReference type="Proteomes" id="UP000587415">
    <property type="component" value="Unassembled WGS sequence"/>
</dbReference>
<dbReference type="AlphaFoldDB" id="A0A7X6BNR7"/>
<evidence type="ECO:0000313" key="5">
    <source>
        <dbReference type="Proteomes" id="UP000587415"/>
    </source>
</evidence>
<dbReference type="InterPro" id="IPR055149">
    <property type="entry name" value="Agl_cat_D2"/>
</dbReference>
<evidence type="ECO:0000256" key="1">
    <source>
        <dbReference type="SAM" id="SignalP"/>
    </source>
</evidence>
<dbReference type="InterPro" id="IPR033801">
    <property type="entry name" value="CBM6-CBM35-CBM36-like_1"/>
</dbReference>
<keyword evidence="5" id="KW-1185">Reference proteome</keyword>
<protein>
    <recommendedName>
        <fullName evidence="6">Mycodextranase</fullName>
    </recommendedName>
</protein>